<evidence type="ECO:0000313" key="7">
    <source>
        <dbReference type="Proteomes" id="UP000011116"/>
    </source>
</evidence>
<gene>
    <name evidence="6" type="primary">LOC123408047</name>
</gene>
<accession>A0A8I6Z0J0</accession>
<dbReference type="SMART" id="SM00061">
    <property type="entry name" value="MATH"/>
    <property type="match status" value="1"/>
</dbReference>
<dbReference type="SMART" id="SM00225">
    <property type="entry name" value="BTB"/>
    <property type="match status" value="1"/>
</dbReference>
<comment type="pathway">
    <text evidence="1">Protein modification; protein ubiquitination.</text>
</comment>
<dbReference type="RefSeq" id="XP_044957196.1">
    <property type="nucleotide sequence ID" value="XM_045101261.1"/>
</dbReference>
<feature type="domain" description="BTB" evidence="4">
    <location>
        <begin position="201"/>
        <end position="264"/>
    </location>
</feature>
<evidence type="ECO:0000256" key="2">
    <source>
        <dbReference type="ARBA" id="ARBA00010846"/>
    </source>
</evidence>
<dbReference type="InterPro" id="IPR056423">
    <property type="entry name" value="BACK_BPM_SPOP"/>
</dbReference>
<protein>
    <recommendedName>
        <fullName evidence="8">BTB domain-containing protein</fullName>
    </recommendedName>
</protein>
<dbReference type="AlphaFoldDB" id="A0A8I6Z0J0"/>
<dbReference type="SMR" id="A0A8I6Z0J0"/>
<feature type="domain" description="MATH" evidence="5">
    <location>
        <begin position="29"/>
        <end position="156"/>
    </location>
</feature>
<dbReference type="PANTHER" id="PTHR26379">
    <property type="entry name" value="BTB/POZ AND MATH DOMAIN-CONTAINING PROTEIN 1"/>
    <property type="match status" value="1"/>
</dbReference>
<evidence type="ECO:0000256" key="1">
    <source>
        <dbReference type="ARBA" id="ARBA00004906"/>
    </source>
</evidence>
<dbReference type="Gene3D" id="2.60.210.10">
    <property type="entry name" value="Apoptosis, Tumor Necrosis Factor Receptor Associated Protein 2, Chain A"/>
    <property type="match status" value="1"/>
</dbReference>
<dbReference type="Gene3D" id="1.25.40.420">
    <property type="match status" value="1"/>
</dbReference>
<dbReference type="Pfam" id="PF24570">
    <property type="entry name" value="BACK_BPM_SPOP"/>
    <property type="match status" value="1"/>
</dbReference>
<dbReference type="Pfam" id="PF00651">
    <property type="entry name" value="BTB"/>
    <property type="match status" value="1"/>
</dbReference>
<evidence type="ECO:0000313" key="6">
    <source>
        <dbReference type="EnsemblPlants" id="HORVU.MOREX.r3.7HG0642790.1.CDS1"/>
    </source>
</evidence>
<name>A0A8I6Z0J0_HORVV</name>
<dbReference type="InterPro" id="IPR045005">
    <property type="entry name" value="BPM1-6"/>
</dbReference>
<dbReference type="KEGG" id="hvg:123408047"/>
<dbReference type="OrthoDB" id="649476at2759"/>
<feature type="region of interest" description="Disordered" evidence="3">
    <location>
        <begin position="375"/>
        <end position="401"/>
    </location>
</feature>
<reference evidence="6" key="2">
    <citation type="submission" date="2020-10" db="EMBL/GenBank/DDBJ databases">
        <authorList>
            <person name="Scholz U."/>
            <person name="Mascher M."/>
            <person name="Fiebig A."/>
        </authorList>
    </citation>
    <scope>NUCLEOTIDE SEQUENCE [LARGE SCALE GENOMIC DNA]</scope>
    <source>
        <strain evidence="6">cv. Morex</strain>
    </source>
</reference>
<evidence type="ECO:0000256" key="3">
    <source>
        <dbReference type="SAM" id="MobiDB-lite"/>
    </source>
</evidence>
<dbReference type="PROSITE" id="PS50144">
    <property type="entry name" value="MATH"/>
    <property type="match status" value="1"/>
</dbReference>
<dbReference type="SUPFAM" id="SSF54695">
    <property type="entry name" value="POZ domain"/>
    <property type="match status" value="1"/>
</dbReference>
<dbReference type="InterPro" id="IPR011333">
    <property type="entry name" value="SKP1/BTB/POZ_sf"/>
</dbReference>
<dbReference type="SUPFAM" id="SSF49599">
    <property type="entry name" value="TRAF domain-like"/>
    <property type="match status" value="1"/>
</dbReference>
<evidence type="ECO:0000259" key="5">
    <source>
        <dbReference type="PROSITE" id="PS50144"/>
    </source>
</evidence>
<feature type="compositionally biased region" description="Polar residues" evidence="3">
    <location>
        <begin position="380"/>
        <end position="394"/>
    </location>
</feature>
<dbReference type="GeneID" id="123408047"/>
<dbReference type="Gene3D" id="3.30.710.10">
    <property type="entry name" value="Potassium Channel Kv1.1, Chain A"/>
    <property type="match status" value="1"/>
</dbReference>
<sequence length="401" mass="44277">MTMTALLSALRGAGRRQITASTVAARQATGSHVLRVDGFTRVREKAANGTAVQSSRFGVGGHDWRIQCYPNGDTEMAEGHLSLYLIHEGQAKTGDATATFKISLLDKAWEPCRSGSQEEHRFDVDHGWGWNRFMRLEDLDKEKHLKDDCLSVLCDVTVDLGLRADDHTDEAAEAEELKSAPPPFDLRGVALAEALWNTQAADVMIHLGDGQKMAAHRWVLEARSPVLKADLALASTTDESITKLRVDGMNADVCKELLQFIYTDSPPRQMDQVADAVVEGLLVAADRYELEKLKVVCEDALCKMVDARSVAATLALAERYRCPKLTEVCIKFLSYPHNLKAVMASDDGFEQLKTGCPSALLELLVKNMPMPMPTHDHEQTITSTSSHIVSYSDQTKSEHRD</sequence>
<dbReference type="PROSITE" id="PS50097">
    <property type="entry name" value="BTB"/>
    <property type="match status" value="1"/>
</dbReference>
<evidence type="ECO:0000259" key="4">
    <source>
        <dbReference type="PROSITE" id="PS50097"/>
    </source>
</evidence>
<reference evidence="7" key="1">
    <citation type="journal article" date="2012" name="Nature">
        <title>A physical, genetic and functional sequence assembly of the barley genome.</title>
        <authorList>
            <consortium name="The International Barley Genome Sequencing Consortium"/>
            <person name="Mayer K.F."/>
            <person name="Waugh R."/>
            <person name="Brown J.W."/>
            <person name="Schulman A."/>
            <person name="Langridge P."/>
            <person name="Platzer M."/>
            <person name="Fincher G.B."/>
            <person name="Muehlbauer G.J."/>
            <person name="Sato K."/>
            <person name="Close T.J."/>
            <person name="Wise R.P."/>
            <person name="Stein N."/>
        </authorList>
    </citation>
    <scope>NUCLEOTIDE SEQUENCE [LARGE SCALE GENOMIC DNA]</scope>
    <source>
        <strain evidence="7">cv. Morex</strain>
    </source>
</reference>
<dbReference type="EnsemblPlants" id="HORVU.MOREX.r3.7HG0642790.1">
    <property type="protein sequence ID" value="HORVU.MOREX.r3.7HG0642790.1.CDS1"/>
    <property type="gene ID" value="HORVU.MOREX.r3.7HG0642790"/>
</dbReference>
<evidence type="ECO:0008006" key="8">
    <source>
        <dbReference type="Google" id="ProtNLM"/>
    </source>
</evidence>
<dbReference type="InterPro" id="IPR000210">
    <property type="entry name" value="BTB/POZ_dom"/>
</dbReference>
<dbReference type="Gramene" id="HORVU.MOREX.r3.7HG0642790.1">
    <property type="protein sequence ID" value="HORVU.MOREX.r3.7HG0642790.1.CDS1"/>
    <property type="gene ID" value="HORVU.MOREX.r3.7HG0642790"/>
</dbReference>
<dbReference type="PANTHER" id="PTHR26379:SF316">
    <property type="entry name" value="MATH DOMAIN-CONTAINING PROTEIN"/>
    <property type="match status" value="1"/>
</dbReference>
<keyword evidence="7" id="KW-1185">Reference proteome</keyword>
<dbReference type="Pfam" id="PF22486">
    <property type="entry name" value="MATH_2"/>
    <property type="match status" value="1"/>
</dbReference>
<dbReference type="CDD" id="cd00121">
    <property type="entry name" value="MATH"/>
    <property type="match status" value="1"/>
</dbReference>
<comment type="similarity">
    <text evidence="2">Belongs to the Tdpoz family.</text>
</comment>
<dbReference type="GO" id="GO:0016567">
    <property type="term" value="P:protein ubiquitination"/>
    <property type="evidence" value="ECO:0007669"/>
    <property type="project" value="InterPro"/>
</dbReference>
<dbReference type="InterPro" id="IPR002083">
    <property type="entry name" value="MATH/TRAF_dom"/>
</dbReference>
<proteinExistence type="inferred from homology"/>
<dbReference type="Proteomes" id="UP000011116">
    <property type="component" value="Chromosome 7H"/>
</dbReference>
<reference evidence="6" key="3">
    <citation type="submission" date="2022-01" db="UniProtKB">
        <authorList>
            <consortium name="EnsemblPlants"/>
        </authorList>
    </citation>
    <scope>IDENTIFICATION</scope>
    <source>
        <strain evidence="6">subsp. vulgare</strain>
    </source>
</reference>
<organism evidence="6 7">
    <name type="scientific">Hordeum vulgare subsp. vulgare</name>
    <name type="common">Domesticated barley</name>
    <dbReference type="NCBI Taxonomy" id="112509"/>
    <lineage>
        <taxon>Eukaryota</taxon>
        <taxon>Viridiplantae</taxon>
        <taxon>Streptophyta</taxon>
        <taxon>Embryophyta</taxon>
        <taxon>Tracheophyta</taxon>
        <taxon>Spermatophyta</taxon>
        <taxon>Magnoliopsida</taxon>
        <taxon>Liliopsida</taxon>
        <taxon>Poales</taxon>
        <taxon>Poaceae</taxon>
        <taxon>BOP clade</taxon>
        <taxon>Pooideae</taxon>
        <taxon>Triticodae</taxon>
        <taxon>Triticeae</taxon>
        <taxon>Hordeinae</taxon>
        <taxon>Hordeum</taxon>
    </lineage>
</organism>
<dbReference type="InterPro" id="IPR008974">
    <property type="entry name" value="TRAF-like"/>
</dbReference>